<dbReference type="InterPro" id="IPR002110">
    <property type="entry name" value="Ankyrin_rpt"/>
</dbReference>
<dbReference type="OrthoDB" id="9995210at2759"/>
<evidence type="ECO:0000313" key="3">
    <source>
        <dbReference type="EMBL" id="KKY24172.1"/>
    </source>
</evidence>
<name>A0A0G2EN27_PHACM</name>
<sequence>MADDEGASPKEQLLEACRRDNTELLQEVLDGMSSKSKEQVAEFLNNLTDSMGNYLLHIYDVMDSLLDVEFLECDPLTRRDAETPLHVSVKYANERNVELGAAMVKMAIDAGCDPRVKDKHGRRPRDLVATGNEDLEELRSMLAKEEYVATEGLRQGQGAADHDEDDVGSASDSDA</sequence>
<protein>
    <submittedName>
        <fullName evidence="3">Putative ankyrin repeat protein</fullName>
    </submittedName>
</protein>
<feature type="repeat" description="ANK" evidence="1">
    <location>
        <begin position="80"/>
        <end position="119"/>
    </location>
</feature>
<feature type="compositionally biased region" description="Acidic residues" evidence="2">
    <location>
        <begin position="162"/>
        <end position="175"/>
    </location>
</feature>
<proteinExistence type="predicted"/>
<dbReference type="EMBL" id="LCWF01000062">
    <property type="protein sequence ID" value="KKY24172.1"/>
    <property type="molecule type" value="Genomic_DNA"/>
</dbReference>
<evidence type="ECO:0000256" key="1">
    <source>
        <dbReference type="PROSITE-ProRule" id="PRU00023"/>
    </source>
</evidence>
<dbReference type="Gene3D" id="1.25.40.20">
    <property type="entry name" value="Ankyrin repeat-containing domain"/>
    <property type="match status" value="1"/>
</dbReference>
<organism evidence="3 4">
    <name type="scientific">Phaeomoniella chlamydospora</name>
    <name type="common">Phaeoacremonium chlamydosporum</name>
    <dbReference type="NCBI Taxonomy" id="158046"/>
    <lineage>
        <taxon>Eukaryota</taxon>
        <taxon>Fungi</taxon>
        <taxon>Dikarya</taxon>
        <taxon>Ascomycota</taxon>
        <taxon>Pezizomycotina</taxon>
        <taxon>Eurotiomycetes</taxon>
        <taxon>Chaetothyriomycetidae</taxon>
        <taxon>Phaeomoniellales</taxon>
        <taxon>Phaeomoniellaceae</taxon>
        <taxon>Phaeomoniella</taxon>
    </lineage>
</organism>
<dbReference type="AlphaFoldDB" id="A0A0G2EN27"/>
<dbReference type="Proteomes" id="UP000053317">
    <property type="component" value="Unassembled WGS sequence"/>
</dbReference>
<comment type="caution">
    <text evidence="3">The sequence shown here is derived from an EMBL/GenBank/DDBJ whole genome shotgun (WGS) entry which is preliminary data.</text>
</comment>
<feature type="region of interest" description="Disordered" evidence="2">
    <location>
        <begin position="149"/>
        <end position="175"/>
    </location>
</feature>
<dbReference type="SUPFAM" id="SSF48403">
    <property type="entry name" value="Ankyrin repeat"/>
    <property type="match status" value="1"/>
</dbReference>
<gene>
    <name evidence="3" type="ORF">UCRPC4_g02538</name>
</gene>
<keyword evidence="1" id="KW-0040">ANK repeat</keyword>
<reference evidence="3 4" key="2">
    <citation type="submission" date="2015-05" db="EMBL/GenBank/DDBJ databases">
        <authorList>
            <person name="Morales-Cruz A."/>
            <person name="Amrine K.C."/>
            <person name="Cantu D."/>
        </authorList>
    </citation>
    <scope>NUCLEOTIDE SEQUENCE [LARGE SCALE GENOMIC DNA]</scope>
    <source>
        <strain evidence="3">UCRPC4</strain>
    </source>
</reference>
<dbReference type="InterPro" id="IPR036770">
    <property type="entry name" value="Ankyrin_rpt-contain_sf"/>
</dbReference>
<accession>A0A0G2EN27</accession>
<keyword evidence="4" id="KW-1185">Reference proteome</keyword>
<reference evidence="3 4" key="1">
    <citation type="submission" date="2015-05" db="EMBL/GenBank/DDBJ databases">
        <title>Distinctive expansion of gene families associated with plant cell wall degradation and secondary metabolism in the genomes of grapevine trunk pathogens.</title>
        <authorList>
            <person name="Lawrence D.P."/>
            <person name="Travadon R."/>
            <person name="Rolshausen P.E."/>
            <person name="Baumgartner K."/>
        </authorList>
    </citation>
    <scope>NUCLEOTIDE SEQUENCE [LARGE SCALE GENOMIC DNA]</scope>
    <source>
        <strain evidence="3">UCRPC4</strain>
    </source>
</reference>
<evidence type="ECO:0000256" key="2">
    <source>
        <dbReference type="SAM" id="MobiDB-lite"/>
    </source>
</evidence>
<dbReference type="PROSITE" id="PS50088">
    <property type="entry name" value="ANK_REPEAT"/>
    <property type="match status" value="1"/>
</dbReference>
<evidence type="ECO:0000313" key="4">
    <source>
        <dbReference type="Proteomes" id="UP000053317"/>
    </source>
</evidence>